<dbReference type="Proteomes" id="UP001249505">
    <property type="component" value="Unassembled WGS sequence"/>
</dbReference>
<dbReference type="RefSeq" id="WP_063883885.1">
    <property type="nucleotide sequence ID" value="NZ_JAUOES010000058.1"/>
</dbReference>
<sequence>MNPFNLPKESFNARRDILLSSLESVITETSNYIYNDYPNLEKLEQAESFCTHELMEAPTARADHLEKVSIFPWVEAVHELDSCLTVIFQGNYKNAFDSLRRALELVVAGSFFVLDSTESEKAKKWMHSVSDNGTPNFKRALSALKKATPQYDQDNDELWTDVLLEHYWDICNVIHVNGLENSFNIISPRFRHINGMGVPQFDKKACSQSLSYYLKTVELIALTVALSNPVLLVGFDMERKFGINPPMSGFYSPVQAENLACLIPDNFQKLIARIKETDTNISSIQHWYDSLPDITEEELNAQFERQDEFFKEFTKS</sequence>
<gene>
    <name evidence="1" type="ORF">Q4Q50_22270</name>
</gene>
<dbReference type="EMBL" id="JAUOES010000058">
    <property type="protein sequence ID" value="MDT3283010.1"/>
    <property type="molecule type" value="Genomic_DNA"/>
</dbReference>
<proteinExistence type="predicted"/>
<accession>A0ABU3G5V0</accession>
<evidence type="ECO:0000313" key="1">
    <source>
        <dbReference type="EMBL" id="MDT3283010.1"/>
    </source>
</evidence>
<reference evidence="1 2" key="1">
    <citation type="submission" date="2023-07" db="EMBL/GenBank/DDBJ databases">
        <title>Novel Shewanella species isolated from Baltic Sea sediments.</title>
        <authorList>
            <person name="Martin-Rodriguez A.J."/>
        </authorList>
    </citation>
    <scope>NUCLEOTIDE SEQUENCE [LARGE SCALE GENOMIC DNA]</scope>
    <source>
        <strain evidence="1 2">SP2S1-2</strain>
    </source>
</reference>
<protein>
    <submittedName>
        <fullName evidence="1">Uncharacterized protein</fullName>
    </submittedName>
</protein>
<organism evidence="1 2">
    <name type="scientific">Shewanella scandinavica</name>
    <dbReference type="NCBI Taxonomy" id="3063538"/>
    <lineage>
        <taxon>Bacteria</taxon>
        <taxon>Pseudomonadati</taxon>
        <taxon>Pseudomonadota</taxon>
        <taxon>Gammaproteobacteria</taxon>
        <taxon>Alteromonadales</taxon>
        <taxon>Shewanellaceae</taxon>
        <taxon>Shewanella</taxon>
    </lineage>
</organism>
<evidence type="ECO:0000313" key="2">
    <source>
        <dbReference type="Proteomes" id="UP001249505"/>
    </source>
</evidence>
<name>A0ABU3G5V0_9GAMM</name>
<comment type="caution">
    <text evidence="1">The sequence shown here is derived from an EMBL/GenBank/DDBJ whole genome shotgun (WGS) entry which is preliminary data.</text>
</comment>
<keyword evidence="2" id="KW-1185">Reference proteome</keyword>